<organism evidence="8 9">
    <name type="scientific">Chlamydomonas reinhardtii</name>
    <name type="common">Chlamydomonas smithii</name>
    <dbReference type="NCBI Taxonomy" id="3055"/>
    <lineage>
        <taxon>Eukaryota</taxon>
        <taxon>Viridiplantae</taxon>
        <taxon>Chlorophyta</taxon>
        <taxon>core chlorophytes</taxon>
        <taxon>Chlorophyceae</taxon>
        <taxon>CS clade</taxon>
        <taxon>Chlamydomonadales</taxon>
        <taxon>Chlamydomonadaceae</taxon>
        <taxon>Chlamydomonas</taxon>
    </lineage>
</organism>
<proteinExistence type="predicted"/>
<dbReference type="GO" id="GO:0055085">
    <property type="term" value="P:transmembrane transport"/>
    <property type="evidence" value="ECO:0000318"/>
    <property type="project" value="GO_Central"/>
</dbReference>
<keyword evidence="6" id="KW-1133">Transmembrane helix</keyword>
<dbReference type="SMR" id="A8IVZ2"/>
<dbReference type="Proteomes" id="UP000006906">
    <property type="component" value="Chromosome 12"/>
</dbReference>
<dbReference type="Gramene" id="PNW75543">
    <property type="protein sequence ID" value="PNW75543"/>
    <property type="gene ID" value="CHLRE_12g530900v5"/>
</dbReference>
<dbReference type="Pfam" id="PF01061">
    <property type="entry name" value="ABC2_membrane"/>
    <property type="match status" value="1"/>
</dbReference>
<dbReference type="GO" id="GO:0016020">
    <property type="term" value="C:membrane"/>
    <property type="evidence" value="ECO:0000318"/>
    <property type="project" value="GO_Central"/>
</dbReference>
<dbReference type="PANTHER" id="PTHR48041:SF139">
    <property type="entry name" value="PROTEIN SCARLET"/>
    <property type="match status" value="1"/>
</dbReference>
<dbReference type="SMART" id="SM00382">
    <property type="entry name" value="AAA"/>
    <property type="match status" value="1"/>
</dbReference>
<dbReference type="GO" id="GO:0140359">
    <property type="term" value="F:ABC-type transporter activity"/>
    <property type="evidence" value="ECO:0007669"/>
    <property type="project" value="InterPro"/>
</dbReference>
<dbReference type="InterPro" id="IPR043926">
    <property type="entry name" value="ABCG_dom"/>
</dbReference>
<dbReference type="EMBL" id="CM008973">
    <property type="protein sequence ID" value="PNW75543.1"/>
    <property type="molecule type" value="Genomic_DNA"/>
</dbReference>
<reference evidence="8 9" key="1">
    <citation type="journal article" date="2007" name="Science">
        <title>The Chlamydomonas genome reveals the evolution of key animal and plant functions.</title>
        <authorList>
            <person name="Merchant S.S."/>
            <person name="Prochnik S.E."/>
            <person name="Vallon O."/>
            <person name="Harris E.H."/>
            <person name="Karpowicz S.J."/>
            <person name="Witman G.B."/>
            <person name="Terry A."/>
            <person name="Salamov A."/>
            <person name="Fritz-Laylin L.K."/>
            <person name="Marechal-Drouard L."/>
            <person name="Marshall W.F."/>
            <person name="Qu L.H."/>
            <person name="Nelson D.R."/>
            <person name="Sanderfoot A.A."/>
            <person name="Spalding M.H."/>
            <person name="Kapitonov V.V."/>
            <person name="Ren Q."/>
            <person name="Ferris P."/>
            <person name="Lindquist E."/>
            <person name="Shapiro H."/>
            <person name="Lucas S.M."/>
            <person name="Grimwood J."/>
            <person name="Schmutz J."/>
            <person name="Cardol P."/>
            <person name="Cerutti H."/>
            <person name="Chanfreau G."/>
            <person name="Chen C.L."/>
            <person name="Cognat V."/>
            <person name="Croft M.T."/>
            <person name="Dent R."/>
            <person name="Dutcher S."/>
            <person name="Fernandez E."/>
            <person name="Fukuzawa H."/>
            <person name="Gonzalez-Ballester D."/>
            <person name="Gonzalez-Halphen D."/>
            <person name="Hallmann A."/>
            <person name="Hanikenne M."/>
            <person name="Hippler M."/>
            <person name="Inwood W."/>
            <person name="Jabbari K."/>
            <person name="Kalanon M."/>
            <person name="Kuras R."/>
            <person name="Lefebvre P.A."/>
            <person name="Lemaire S.D."/>
            <person name="Lobanov A.V."/>
            <person name="Lohr M."/>
            <person name="Manuell A."/>
            <person name="Meier I."/>
            <person name="Mets L."/>
            <person name="Mittag M."/>
            <person name="Mittelmeier T."/>
            <person name="Moroney J.V."/>
            <person name="Moseley J."/>
            <person name="Napoli C."/>
            <person name="Nedelcu A.M."/>
            <person name="Niyogi K."/>
            <person name="Novoselov S.V."/>
            <person name="Paulsen I.T."/>
            <person name="Pazour G."/>
            <person name="Purton S."/>
            <person name="Ral J.P."/>
            <person name="Riano-Pachon D.M."/>
            <person name="Riekhof W."/>
            <person name="Rymarquis L."/>
            <person name="Schroda M."/>
            <person name="Stern D."/>
            <person name="Umen J."/>
            <person name="Willows R."/>
            <person name="Wilson N."/>
            <person name="Zimmer S.L."/>
            <person name="Allmer J."/>
            <person name="Balk J."/>
            <person name="Bisova K."/>
            <person name="Chen C.J."/>
            <person name="Elias M."/>
            <person name="Gendler K."/>
            <person name="Hauser C."/>
            <person name="Lamb M.R."/>
            <person name="Ledford H."/>
            <person name="Long J.C."/>
            <person name="Minagawa J."/>
            <person name="Page M.D."/>
            <person name="Pan J."/>
            <person name="Pootakham W."/>
            <person name="Roje S."/>
            <person name="Rose A."/>
            <person name="Stahlberg E."/>
            <person name="Terauchi A.M."/>
            <person name="Yang P."/>
            <person name="Ball S."/>
            <person name="Bowler C."/>
            <person name="Dieckmann C.L."/>
            <person name="Gladyshev V.N."/>
            <person name="Green P."/>
            <person name="Jorgensen R."/>
            <person name="Mayfield S."/>
            <person name="Mueller-Roeber B."/>
            <person name="Rajamani S."/>
            <person name="Sayre R.T."/>
            <person name="Brokstein P."/>
            <person name="Dubchak I."/>
            <person name="Goodstein D."/>
            <person name="Hornick L."/>
            <person name="Huang Y.W."/>
            <person name="Jhaveri J."/>
            <person name="Luo Y."/>
            <person name="Martinez D."/>
            <person name="Ngau W.C."/>
            <person name="Otillar B."/>
            <person name="Poliakov A."/>
            <person name="Porter A."/>
            <person name="Szajkowski L."/>
            <person name="Werner G."/>
            <person name="Zhou K."/>
            <person name="Grigoriev I.V."/>
            <person name="Rokhsar D.S."/>
            <person name="Grossman A.R."/>
        </authorList>
    </citation>
    <scope>NUCLEOTIDE SEQUENCE [LARGE SCALE GENOMIC DNA]</scope>
    <source>
        <strain evidence="9">CC-503</strain>
    </source>
</reference>
<dbReference type="AlphaFoldDB" id="A8IVZ2"/>
<evidence type="ECO:0000256" key="3">
    <source>
        <dbReference type="ARBA" id="ARBA00022692"/>
    </source>
</evidence>
<dbReference type="GO" id="GO:0042626">
    <property type="term" value="F:ATPase-coupled transmembrane transporter activity"/>
    <property type="evidence" value="ECO:0000318"/>
    <property type="project" value="GO_Central"/>
</dbReference>
<dbReference type="GO" id="GO:0005524">
    <property type="term" value="F:ATP binding"/>
    <property type="evidence" value="ECO:0007669"/>
    <property type="project" value="UniProtKB-KW"/>
</dbReference>
<keyword evidence="5" id="KW-0067">ATP-binding</keyword>
<keyword evidence="9" id="KW-1185">Reference proteome</keyword>
<dbReference type="InParanoid" id="A8IVZ2"/>
<sequence>MTDAHVVAVRMQAPEQPPSPIGRNSSQIPVGDHNDLAIAVTAAGGDDSHLVDVVWKNLTVTSRRAKRPLLNDVTGAITDGFYAIMGPSGSGKSTLLNTLACRLDRGVTVEGELKLNGQDYSNAELKKLSGYVMQDDLLNAHLTVEETLRYTAELRMPRTTTPEERQERVETVMTNVGLIHVRDVIVGSPMKKGISGGERKRLCVAMELLTKPKLLFLDEPTSGLDSVTALSLCRLLRRLAMSRLCTVVTTIHQPQAKIFALFDQLLLLNRGSIVYQGPAHDALDFFDRSGFPCPLHENPADHFLDVITPNHNDSVESLVAKEENLKKHYQPPPVQHLLDNPRPLVLPRDATPWHKQFHVLLRRSVKEVWRKRSTTLVLLLQTVIMAVLIGTVFLQIGTDQKSVVRRQPVLFFCVINQGMFGALIVINSFPSERMLALRERAAGTYHVSAYFLAKITAETISQLPAPIIFACIVYWLVGLQAVATKFFIFMGFMILCSTAATSLALAVSAIARTTDMSVTILPMALEICRLFGGFFLSPANLPQYFSWLDALSYVKYTYVGISLNELDGLVLHCKPDQLNAQGKCPTTSGQQTIDSLGLDYLNMGQCAGILVAYIFICRFIAYLGVRFLKH</sequence>
<dbReference type="CDD" id="cd03213">
    <property type="entry name" value="ABCG_EPDR"/>
    <property type="match status" value="1"/>
</dbReference>
<dbReference type="HOGENOM" id="CLU_000604_57_7_1"/>
<dbReference type="KEGG" id="cre:CHLRE_12g530900v5"/>
<dbReference type="RefSeq" id="XP_001693039.1">
    <property type="nucleotide sequence ID" value="XM_001692987.2"/>
</dbReference>
<evidence type="ECO:0000256" key="6">
    <source>
        <dbReference type="ARBA" id="ARBA00022989"/>
    </source>
</evidence>
<dbReference type="GO" id="GO:0016887">
    <property type="term" value="F:ATP hydrolysis activity"/>
    <property type="evidence" value="ECO:0007669"/>
    <property type="project" value="InterPro"/>
</dbReference>
<evidence type="ECO:0000256" key="5">
    <source>
        <dbReference type="ARBA" id="ARBA00022840"/>
    </source>
</evidence>
<dbReference type="Pfam" id="PF19055">
    <property type="entry name" value="ABC2_membrane_7"/>
    <property type="match status" value="1"/>
</dbReference>
<dbReference type="InterPro" id="IPR027417">
    <property type="entry name" value="P-loop_NTPase"/>
</dbReference>
<accession>A8IVZ2</accession>
<gene>
    <name evidence="8" type="ORF">CHLRE_12g530900v5</name>
</gene>
<dbReference type="GeneID" id="5718585"/>
<evidence type="ECO:0000313" key="9">
    <source>
        <dbReference type="Proteomes" id="UP000006906"/>
    </source>
</evidence>
<dbReference type="FunFam" id="3.40.50.300:FF:004983">
    <property type="entry name" value="Predicted protein"/>
    <property type="match status" value="1"/>
</dbReference>
<dbReference type="InterPro" id="IPR013525">
    <property type="entry name" value="ABC2_TM"/>
</dbReference>
<dbReference type="OrthoDB" id="66620at2759"/>
<evidence type="ECO:0000256" key="1">
    <source>
        <dbReference type="ARBA" id="ARBA00004141"/>
    </source>
</evidence>
<dbReference type="Gene3D" id="3.40.50.300">
    <property type="entry name" value="P-loop containing nucleotide triphosphate hydrolases"/>
    <property type="match status" value="1"/>
</dbReference>
<dbReference type="PROSITE" id="PS00211">
    <property type="entry name" value="ABC_TRANSPORTER_1"/>
    <property type="match status" value="1"/>
</dbReference>
<dbReference type="Pfam" id="PF00005">
    <property type="entry name" value="ABC_tran"/>
    <property type="match status" value="1"/>
</dbReference>
<dbReference type="PANTHER" id="PTHR48041">
    <property type="entry name" value="ABC TRANSPORTER G FAMILY MEMBER 28"/>
    <property type="match status" value="1"/>
</dbReference>
<dbReference type="STRING" id="3055.A8IVZ2"/>
<evidence type="ECO:0000256" key="7">
    <source>
        <dbReference type="ARBA" id="ARBA00023136"/>
    </source>
</evidence>
<dbReference type="InterPro" id="IPR003439">
    <property type="entry name" value="ABC_transporter-like_ATP-bd"/>
</dbReference>
<evidence type="ECO:0000256" key="4">
    <source>
        <dbReference type="ARBA" id="ARBA00022741"/>
    </source>
</evidence>
<dbReference type="InterPro" id="IPR017871">
    <property type="entry name" value="ABC_transporter-like_CS"/>
</dbReference>
<dbReference type="PaxDb" id="3055-EDP03608"/>
<dbReference type="OMA" id="FHCPEYY"/>
<keyword evidence="7" id="KW-0472">Membrane</keyword>
<name>A8IVZ2_CHLRE</name>
<dbReference type="PROSITE" id="PS50893">
    <property type="entry name" value="ABC_TRANSPORTER_2"/>
    <property type="match status" value="1"/>
</dbReference>
<keyword evidence="2" id="KW-0813">Transport</keyword>
<dbReference type="SUPFAM" id="SSF52540">
    <property type="entry name" value="P-loop containing nucleoside triphosphate hydrolases"/>
    <property type="match status" value="1"/>
</dbReference>
<evidence type="ECO:0000313" key="8">
    <source>
        <dbReference type="EMBL" id="PNW75543.1"/>
    </source>
</evidence>
<keyword evidence="4" id="KW-0547">Nucleotide-binding</keyword>
<dbReference type="eggNOG" id="KOG0061">
    <property type="taxonomic scope" value="Eukaryota"/>
</dbReference>
<protein>
    <submittedName>
        <fullName evidence="8">Uncharacterized protein</fullName>
    </submittedName>
</protein>
<comment type="subcellular location">
    <subcellularLocation>
        <location evidence="1">Membrane</location>
        <topology evidence="1">Multi-pass membrane protein</topology>
    </subcellularLocation>
</comment>
<keyword evidence="3" id="KW-0812">Transmembrane</keyword>
<evidence type="ECO:0000256" key="2">
    <source>
        <dbReference type="ARBA" id="ARBA00022448"/>
    </source>
</evidence>
<dbReference type="InterPro" id="IPR050352">
    <property type="entry name" value="ABCG_transporters"/>
</dbReference>
<dbReference type="InterPro" id="IPR003593">
    <property type="entry name" value="AAA+_ATPase"/>
</dbReference>